<accession>A0A840CQ81</accession>
<reference evidence="2 3" key="1">
    <citation type="submission" date="2020-08" db="EMBL/GenBank/DDBJ databases">
        <title>Genomic Encyclopedia of Type Strains, Phase IV (KMG-IV): sequencing the most valuable type-strain genomes for metagenomic binning, comparative biology and taxonomic classification.</title>
        <authorList>
            <person name="Goeker M."/>
        </authorList>
    </citation>
    <scope>NUCLEOTIDE SEQUENCE [LARGE SCALE GENOMIC DNA]</scope>
    <source>
        <strain evidence="2 3">DSM 104969</strain>
    </source>
</reference>
<organism evidence="2 3">
    <name type="scientific">Dysgonomonas hofstadii</name>
    <dbReference type="NCBI Taxonomy" id="637886"/>
    <lineage>
        <taxon>Bacteria</taxon>
        <taxon>Pseudomonadati</taxon>
        <taxon>Bacteroidota</taxon>
        <taxon>Bacteroidia</taxon>
        <taxon>Bacteroidales</taxon>
        <taxon>Dysgonomonadaceae</taxon>
        <taxon>Dysgonomonas</taxon>
    </lineage>
</organism>
<evidence type="ECO:0008006" key="4">
    <source>
        <dbReference type="Google" id="ProtNLM"/>
    </source>
</evidence>
<keyword evidence="1" id="KW-1133">Transmembrane helix</keyword>
<dbReference type="Proteomes" id="UP000555103">
    <property type="component" value="Unassembled WGS sequence"/>
</dbReference>
<dbReference type="EMBL" id="JACIEP010000015">
    <property type="protein sequence ID" value="MBB4037586.1"/>
    <property type="molecule type" value="Genomic_DNA"/>
</dbReference>
<name>A0A840CQ81_9BACT</name>
<dbReference type="AlphaFoldDB" id="A0A840CQ81"/>
<feature type="transmembrane region" description="Helical" evidence="1">
    <location>
        <begin position="188"/>
        <end position="214"/>
    </location>
</feature>
<dbReference type="RefSeq" id="WP_183308428.1">
    <property type="nucleotide sequence ID" value="NZ_JACIEP010000015.1"/>
</dbReference>
<evidence type="ECO:0000256" key="1">
    <source>
        <dbReference type="SAM" id="Phobius"/>
    </source>
</evidence>
<comment type="caution">
    <text evidence="2">The sequence shown here is derived from an EMBL/GenBank/DDBJ whole genome shotgun (WGS) entry which is preliminary data.</text>
</comment>
<feature type="transmembrane region" description="Helical" evidence="1">
    <location>
        <begin position="322"/>
        <end position="342"/>
    </location>
</feature>
<evidence type="ECO:0000313" key="2">
    <source>
        <dbReference type="EMBL" id="MBB4037586.1"/>
    </source>
</evidence>
<keyword evidence="3" id="KW-1185">Reference proteome</keyword>
<protein>
    <recommendedName>
        <fullName evidence="4">Membrane protein 6-pyruvoyl-tetrahydropterin synthase-related domain-containing protein</fullName>
    </recommendedName>
</protein>
<feature type="transmembrane region" description="Helical" evidence="1">
    <location>
        <begin position="226"/>
        <end position="245"/>
    </location>
</feature>
<evidence type="ECO:0000313" key="3">
    <source>
        <dbReference type="Proteomes" id="UP000555103"/>
    </source>
</evidence>
<keyword evidence="1" id="KW-0812">Transmembrane</keyword>
<feature type="transmembrane region" description="Helical" evidence="1">
    <location>
        <begin position="292"/>
        <end position="310"/>
    </location>
</feature>
<feature type="transmembrane region" description="Helical" evidence="1">
    <location>
        <begin position="88"/>
        <end position="119"/>
    </location>
</feature>
<feature type="transmembrane region" description="Helical" evidence="1">
    <location>
        <begin position="386"/>
        <end position="404"/>
    </location>
</feature>
<feature type="transmembrane region" description="Helical" evidence="1">
    <location>
        <begin position="362"/>
        <end position="379"/>
    </location>
</feature>
<gene>
    <name evidence="2" type="ORF">GGR21_003506</name>
</gene>
<sequence length="569" mass="65549">MGLPNIIQSKDKTQYWIFLSTLVLLTLFMMLCNGSSSSYSGFDFMFHYRRFDVLIDALRHGSYPVYIDYSTAEGYGYFTKGFYPDLTLVPFALIGVFTTTYFAYDFMVFVMTILCGVFMYHTVRVIYKDGYAAAISALLYTFALYRLLDFYQRGATAEALSFTFLPIVFLGLYYVVKGDYKKWYVLTIGYSLLIYTHVIASVLMFVTLLIILAVNYKSLIKEPKRIGYLFLAGLTTLVIVSYYVFPVIEQLNSNSFYLNIRTPGGGAGYNKSSFALILQGFISGIHYPEGKLWAGPGILLTALLFLRFFIKKEDKSDLLKSTDIGVITGFCFIIAISSIFPWGRFPFNLLSAIQYPWRLFEFVVYFFAVGGGYYISILVKKDKRRLFAFSGIVLATFALIYIHSVNFKHHYPAKEDRLWFFTSEEPVYFNRYHTIGGEYFPYKLPNIEYIHERGLVAETENEDTRISNLRRDYNTTLLNVNIVRPDTVILPLVYYLGYTVTLNGEKLPYIESDKGLIAVPINQPGELKAWYAGTAIQKISFYITLIAILLLSVYIFVQRRRNRIRNEHD</sequence>
<feature type="transmembrane region" description="Helical" evidence="1">
    <location>
        <begin position="15"/>
        <end position="32"/>
    </location>
</feature>
<proteinExistence type="predicted"/>
<feature type="transmembrane region" description="Helical" evidence="1">
    <location>
        <begin position="155"/>
        <end position="176"/>
    </location>
</feature>
<keyword evidence="1" id="KW-0472">Membrane</keyword>
<feature type="transmembrane region" description="Helical" evidence="1">
    <location>
        <begin position="539"/>
        <end position="557"/>
    </location>
</feature>
<feature type="transmembrane region" description="Helical" evidence="1">
    <location>
        <begin position="131"/>
        <end position="148"/>
    </location>
</feature>